<evidence type="ECO:0000256" key="10">
    <source>
        <dbReference type="SAM" id="MobiDB-lite"/>
    </source>
</evidence>
<dbReference type="Proteomes" id="UP000012073">
    <property type="component" value="Unassembled WGS sequence"/>
</dbReference>
<evidence type="ECO:0000256" key="5">
    <source>
        <dbReference type="ARBA" id="ARBA00022824"/>
    </source>
</evidence>
<accession>R7Q936</accession>
<gene>
    <name evidence="11" type="ORF">CHC_T00003254001</name>
</gene>
<dbReference type="GO" id="GO:0005787">
    <property type="term" value="C:signal peptidase complex"/>
    <property type="evidence" value="ECO:0007669"/>
    <property type="project" value="UniProtKB-UniRule"/>
</dbReference>
<keyword evidence="7 9" id="KW-0472">Membrane</keyword>
<comment type="similarity">
    <text evidence="2 9">Belongs to the SPCS2 family.</text>
</comment>
<dbReference type="KEGG" id="ccp:CHC_T00003254001"/>
<keyword evidence="5 9" id="KW-0256">Endoplasmic reticulum</keyword>
<dbReference type="OrthoDB" id="29558at2759"/>
<dbReference type="Pfam" id="PF06703">
    <property type="entry name" value="SPC25"/>
    <property type="match status" value="1"/>
</dbReference>
<dbReference type="Gramene" id="CDF34564">
    <property type="protein sequence ID" value="CDF34564"/>
    <property type="gene ID" value="CHC_T00003254001"/>
</dbReference>
<evidence type="ECO:0000256" key="4">
    <source>
        <dbReference type="ARBA" id="ARBA00022692"/>
    </source>
</evidence>
<dbReference type="InterPro" id="IPR009582">
    <property type="entry name" value="Spc2/SPCS2"/>
</dbReference>
<proteinExistence type="inferred from homology"/>
<keyword evidence="12" id="KW-1185">Reference proteome</keyword>
<evidence type="ECO:0000313" key="11">
    <source>
        <dbReference type="EMBL" id="CDF34564.1"/>
    </source>
</evidence>
<evidence type="ECO:0000256" key="2">
    <source>
        <dbReference type="ARBA" id="ARBA00007324"/>
    </source>
</evidence>
<keyword evidence="6 9" id="KW-1133">Transmembrane helix</keyword>
<feature type="transmembrane region" description="Helical" evidence="9">
    <location>
        <begin position="103"/>
        <end position="125"/>
    </location>
</feature>
<comment type="subcellular location">
    <subcellularLocation>
        <location evidence="1 9">Endoplasmic reticulum membrane</location>
        <topology evidence="1 9">Multi-pass membrane protein</topology>
    </subcellularLocation>
</comment>
<dbReference type="PhylomeDB" id="R7Q936"/>
<keyword evidence="4 9" id="KW-0812">Transmembrane</keyword>
<reference evidence="12" key="1">
    <citation type="journal article" date="2013" name="Proc. Natl. Acad. Sci. U.S.A.">
        <title>Genome structure and metabolic features in the red seaweed Chondrus crispus shed light on evolution of the Archaeplastida.</title>
        <authorList>
            <person name="Collen J."/>
            <person name="Porcel B."/>
            <person name="Carre W."/>
            <person name="Ball S.G."/>
            <person name="Chaparro C."/>
            <person name="Tonon T."/>
            <person name="Barbeyron T."/>
            <person name="Michel G."/>
            <person name="Noel B."/>
            <person name="Valentin K."/>
            <person name="Elias M."/>
            <person name="Artiguenave F."/>
            <person name="Arun A."/>
            <person name="Aury J.M."/>
            <person name="Barbosa-Neto J.F."/>
            <person name="Bothwell J.H."/>
            <person name="Bouget F.Y."/>
            <person name="Brillet L."/>
            <person name="Cabello-Hurtado F."/>
            <person name="Capella-Gutierrez S."/>
            <person name="Charrier B."/>
            <person name="Cladiere L."/>
            <person name="Cock J.M."/>
            <person name="Coelho S.M."/>
            <person name="Colleoni C."/>
            <person name="Czjzek M."/>
            <person name="Da Silva C."/>
            <person name="Delage L."/>
            <person name="Denoeud F."/>
            <person name="Deschamps P."/>
            <person name="Dittami S.M."/>
            <person name="Gabaldon T."/>
            <person name="Gachon C.M."/>
            <person name="Groisillier A."/>
            <person name="Herve C."/>
            <person name="Jabbari K."/>
            <person name="Katinka M."/>
            <person name="Kloareg B."/>
            <person name="Kowalczyk N."/>
            <person name="Labadie K."/>
            <person name="Leblanc C."/>
            <person name="Lopez P.J."/>
            <person name="McLachlan D.H."/>
            <person name="Meslet-Cladiere L."/>
            <person name="Moustafa A."/>
            <person name="Nehr Z."/>
            <person name="Nyvall Collen P."/>
            <person name="Panaud O."/>
            <person name="Partensky F."/>
            <person name="Poulain J."/>
            <person name="Rensing S.A."/>
            <person name="Rousvoal S."/>
            <person name="Samson G."/>
            <person name="Symeonidi A."/>
            <person name="Weissenbach J."/>
            <person name="Zambounis A."/>
            <person name="Wincker P."/>
            <person name="Boyen C."/>
        </authorList>
    </citation>
    <scope>NUCLEOTIDE SEQUENCE [LARGE SCALE GENOMIC DNA]</scope>
    <source>
        <strain evidence="12">cv. Stackhouse</strain>
    </source>
</reference>
<feature type="transmembrane region" description="Helical" evidence="9">
    <location>
        <begin position="71"/>
        <end position="91"/>
    </location>
</feature>
<evidence type="ECO:0000313" key="12">
    <source>
        <dbReference type="Proteomes" id="UP000012073"/>
    </source>
</evidence>
<dbReference type="RefSeq" id="XP_005714383.1">
    <property type="nucleotide sequence ID" value="XM_005714326.1"/>
</dbReference>
<name>R7Q936_CHOCR</name>
<dbReference type="AlphaFoldDB" id="R7Q936"/>
<evidence type="ECO:0000256" key="6">
    <source>
        <dbReference type="ARBA" id="ARBA00022989"/>
    </source>
</evidence>
<dbReference type="GO" id="GO:0045047">
    <property type="term" value="P:protein targeting to ER"/>
    <property type="evidence" value="ECO:0007669"/>
    <property type="project" value="TreeGrafter"/>
</dbReference>
<feature type="region of interest" description="Disordered" evidence="10">
    <location>
        <begin position="1"/>
        <end position="34"/>
    </location>
</feature>
<feature type="compositionally biased region" description="Low complexity" evidence="10">
    <location>
        <begin position="17"/>
        <end position="28"/>
    </location>
</feature>
<sequence>MLWWRRRAAPKGESASEETSGAETGSSTPAVTNPRAKIDKSGLYDLAQVKRLLDDEMIECMEAKGYDEAVLVSNIKILAGTIAVAAAMFSHFNPWEFPGNRNIVLGCVLLYGACIGSINLSAYIWDANAMYVGRLAAKAKRIAKSKLPEKVWVSTRLGEKGSSIYRLTIRTSPQQSEGKVEITNGYEKYFTEEGRFLATSFQTDLSDAVSQVGSGSKKSN</sequence>
<dbReference type="PANTHER" id="PTHR13085">
    <property type="entry name" value="MICROSOMAL SIGNAL PEPTIDASE 25 KDA SUBUNIT"/>
    <property type="match status" value="1"/>
</dbReference>
<evidence type="ECO:0000256" key="7">
    <source>
        <dbReference type="ARBA" id="ARBA00023136"/>
    </source>
</evidence>
<dbReference type="GeneID" id="17322100"/>
<protein>
    <recommendedName>
        <fullName evidence="3 9">Signal peptidase complex subunit 2</fullName>
    </recommendedName>
</protein>
<evidence type="ECO:0000256" key="8">
    <source>
        <dbReference type="ARBA" id="ARBA00045608"/>
    </source>
</evidence>
<dbReference type="PANTHER" id="PTHR13085:SF0">
    <property type="entry name" value="SIGNAL PEPTIDASE COMPLEX SUBUNIT 2"/>
    <property type="match status" value="1"/>
</dbReference>
<organism evidence="11 12">
    <name type="scientific">Chondrus crispus</name>
    <name type="common">Carrageen Irish moss</name>
    <name type="synonym">Polymorpha crispa</name>
    <dbReference type="NCBI Taxonomy" id="2769"/>
    <lineage>
        <taxon>Eukaryota</taxon>
        <taxon>Rhodophyta</taxon>
        <taxon>Florideophyceae</taxon>
        <taxon>Rhodymeniophycidae</taxon>
        <taxon>Gigartinales</taxon>
        <taxon>Gigartinaceae</taxon>
        <taxon>Chondrus</taxon>
    </lineage>
</organism>
<comment type="function">
    <text evidence="8 9">Component of the signal peptidase complex (SPC) which catalyzes the cleavage of N-terminal signal sequences from nascent proteins as they are translocated into the lumen of the endoplasmic reticulum. Enhances the enzymatic activity of SPC and facilitates the interactions between different components of the translocation site.</text>
</comment>
<evidence type="ECO:0000256" key="1">
    <source>
        <dbReference type="ARBA" id="ARBA00004477"/>
    </source>
</evidence>
<dbReference type="GO" id="GO:0006465">
    <property type="term" value="P:signal peptide processing"/>
    <property type="evidence" value="ECO:0007669"/>
    <property type="project" value="UniProtKB-UniRule"/>
</dbReference>
<evidence type="ECO:0000256" key="9">
    <source>
        <dbReference type="RuleBase" id="RU368033"/>
    </source>
</evidence>
<evidence type="ECO:0000256" key="3">
    <source>
        <dbReference type="ARBA" id="ARBA00017057"/>
    </source>
</evidence>
<dbReference type="GO" id="GO:0008233">
    <property type="term" value="F:peptidase activity"/>
    <property type="evidence" value="ECO:0007669"/>
    <property type="project" value="UniProtKB-UniRule"/>
</dbReference>
<dbReference type="EMBL" id="HG001698">
    <property type="protein sequence ID" value="CDF34564.1"/>
    <property type="molecule type" value="Genomic_DNA"/>
</dbReference>